<dbReference type="EMBL" id="JAUSWV010000002">
    <property type="protein sequence ID" value="MDQ0581545.1"/>
    <property type="molecule type" value="Genomic_DNA"/>
</dbReference>
<evidence type="ECO:0000313" key="1">
    <source>
        <dbReference type="EMBL" id="MDQ0581545.1"/>
    </source>
</evidence>
<evidence type="ECO:0000313" key="2">
    <source>
        <dbReference type="Proteomes" id="UP001230654"/>
    </source>
</evidence>
<protein>
    <submittedName>
        <fullName evidence="1">Uncharacterized protein</fullName>
    </submittedName>
</protein>
<reference evidence="1 2" key="1">
    <citation type="submission" date="2023-07" db="EMBL/GenBank/DDBJ databases">
        <title>Comparative genomics of wheat-associated soil bacteria to identify genetic determinants of phenazine resistance.</title>
        <authorList>
            <person name="Mouncey N."/>
        </authorList>
    </citation>
    <scope>NUCLEOTIDE SEQUENCE [LARGE SCALE GENOMIC DNA]</scope>
    <source>
        <strain evidence="1 2">B2I6</strain>
    </source>
</reference>
<dbReference type="RefSeq" id="WP_307163785.1">
    <property type="nucleotide sequence ID" value="NZ_JAUSWV010000002.1"/>
</dbReference>
<accession>A0ABU0NST0</accession>
<gene>
    <name evidence="1" type="ORF">QF030_003723</name>
</gene>
<proteinExistence type="predicted"/>
<name>A0ABU0NST0_STRRH</name>
<organism evidence="1 2">
    <name type="scientific">Streptomyces rishiriensis</name>
    <dbReference type="NCBI Taxonomy" id="68264"/>
    <lineage>
        <taxon>Bacteria</taxon>
        <taxon>Bacillati</taxon>
        <taxon>Actinomycetota</taxon>
        <taxon>Actinomycetes</taxon>
        <taxon>Kitasatosporales</taxon>
        <taxon>Streptomycetaceae</taxon>
        <taxon>Streptomyces</taxon>
    </lineage>
</organism>
<comment type="caution">
    <text evidence="1">The sequence shown here is derived from an EMBL/GenBank/DDBJ whole genome shotgun (WGS) entry which is preliminary data.</text>
</comment>
<dbReference type="Proteomes" id="UP001230654">
    <property type="component" value="Unassembled WGS sequence"/>
</dbReference>
<sequence length="180" mass="19754">MPSLNGEKAVLFGCSTAARVGGAVFVVASDEERLQQLYYRVDAGVSAIWRVFRGYELRESVLADAASANEKLSGEFPPALLPREFVADYSRLVRNLFRALPAAQSTATGTDFSEIALRAAQCLAENVSPARQAVEFEQTCQEEAARILSGDGPVEESAVREIRKRSGAWALEYQRLVRPR</sequence>
<keyword evidence="2" id="KW-1185">Reference proteome</keyword>